<proteinExistence type="predicted"/>
<feature type="transmembrane region" description="Helical" evidence="1">
    <location>
        <begin position="218"/>
        <end position="241"/>
    </location>
</feature>
<feature type="transmembrane region" description="Helical" evidence="1">
    <location>
        <begin position="12"/>
        <end position="33"/>
    </location>
</feature>
<keyword evidence="1" id="KW-0472">Membrane</keyword>
<keyword evidence="1" id="KW-0812">Transmembrane</keyword>
<dbReference type="Proteomes" id="UP000272051">
    <property type="component" value="Unassembled WGS sequence"/>
</dbReference>
<feature type="transmembrane region" description="Helical" evidence="1">
    <location>
        <begin position="74"/>
        <end position="95"/>
    </location>
</feature>
<feature type="transmembrane region" description="Helical" evidence="1">
    <location>
        <begin position="309"/>
        <end position="330"/>
    </location>
</feature>
<accession>A0A497F258</accession>
<feature type="transmembrane region" description="Helical" evidence="1">
    <location>
        <begin position="150"/>
        <end position="168"/>
    </location>
</feature>
<name>A0A497F258_9CREN</name>
<organism evidence="2 3">
    <name type="scientific">Thermoproteota archaeon</name>
    <dbReference type="NCBI Taxonomy" id="2056631"/>
    <lineage>
        <taxon>Archaea</taxon>
        <taxon>Thermoproteota</taxon>
    </lineage>
</organism>
<evidence type="ECO:0000313" key="3">
    <source>
        <dbReference type="Proteomes" id="UP000272051"/>
    </source>
</evidence>
<feature type="transmembrane region" description="Helical" evidence="1">
    <location>
        <begin position="128"/>
        <end position="144"/>
    </location>
</feature>
<feature type="transmembrane region" description="Helical" evidence="1">
    <location>
        <begin position="336"/>
        <end position="356"/>
    </location>
</feature>
<dbReference type="EMBL" id="QMQX01000006">
    <property type="protein sequence ID" value="RLE53585.1"/>
    <property type="molecule type" value="Genomic_DNA"/>
</dbReference>
<dbReference type="AlphaFoldDB" id="A0A497F258"/>
<protein>
    <submittedName>
        <fullName evidence="2">Uncharacterized protein</fullName>
    </submittedName>
</protein>
<comment type="caution">
    <text evidence="2">The sequence shown here is derived from an EMBL/GenBank/DDBJ whole genome shotgun (WGS) entry which is preliminary data.</text>
</comment>
<evidence type="ECO:0000256" key="1">
    <source>
        <dbReference type="SAM" id="Phobius"/>
    </source>
</evidence>
<feature type="transmembrane region" description="Helical" evidence="1">
    <location>
        <begin position="277"/>
        <end position="297"/>
    </location>
</feature>
<sequence length="363" mass="39495">MSSDIYEAKPGYASMVFALITSITFIGESIHYLSPLLFWLKNPDLLAIAVSLTLYSLSYTAAVYKLLRSKERNAIRLVGLAGGLICTFSLLLLAFGMITPLLILIAASLGFSLGILLSTAYKFSTPKLTSITFLGPLVGVLIIRGKDVDFYLFLFAIAILVLSYIMLIPARFVYVSKPTSRFDFNLPKVFIITTSVIACGLSTATLLIPIYILDVLKADLSLIGVALTGGLLLMSSISSFLARYPPPVAPRMLSSLIFVESVMLICMMFFYNPLLFTILWIVAFAIASMLGSLIAVLARELGGVEKSAATNLVFSFGSAFGPLIACLLWLAYTPRLMFGFGVLLCMSSGIVLRHYLAKKIPYA</sequence>
<feature type="transmembrane region" description="Helical" evidence="1">
    <location>
        <begin position="253"/>
        <end position="271"/>
    </location>
</feature>
<feature type="transmembrane region" description="Helical" evidence="1">
    <location>
        <begin position="45"/>
        <end position="67"/>
    </location>
</feature>
<reference evidence="2 3" key="1">
    <citation type="submission" date="2018-06" db="EMBL/GenBank/DDBJ databases">
        <title>Extensive metabolic versatility and redundancy in microbially diverse, dynamic hydrothermal sediments.</title>
        <authorList>
            <person name="Dombrowski N."/>
            <person name="Teske A."/>
            <person name="Baker B.J."/>
        </authorList>
    </citation>
    <scope>NUCLEOTIDE SEQUENCE [LARGE SCALE GENOMIC DNA]</scope>
    <source>
        <strain evidence="2">B34_G17</strain>
    </source>
</reference>
<gene>
    <name evidence="2" type="ORF">DRJ33_00575</name>
</gene>
<evidence type="ECO:0000313" key="2">
    <source>
        <dbReference type="EMBL" id="RLE53585.1"/>
    </source>
</evidence>
<feature type="transmembrane region" description="Helical" evidence="1">
    <location>
        <begin position="101"/>
        <end position="121"/>
    </location>
</feature>
<keyword evidence="1" id="KW-1133">Transmembrane helix</keyword>
<feature type="transmembrane region" description="Helical" evidence="1">
    <location>
        <begin position="189"/>
        <end position="212"/>
    </location>
</feature>